<comment type="caution">
    <text evidence="2">The sequence shown here is derived from an EMBL/GenBank/DDBJ whole genome shotgun (WGS) entry which is preliminary data.</text>
</comment>
<dbReference type="EMBL" id="JBHSDS010000007">
    <property type="protein sequence ID" value="MFC4359105.1"/>
    <property type="molecule type" value="Genomic_DNA"/>
</dbReference>
<evidence type="ECO:0000313" key="2">
    <source>
        <dbReference type="EMBL" id="MFC4359105.1"/>
    </source>
</evidence>
<dbReference type="AlphaFoldDB" id="A0ABD5PDZ0"/>
<dbReference type="Proteomes" id="UP001595921">
    <property type="component" value="Unassembled WGS sequence"/>
</dbReference>
<proteinExistence type="predicted"/>
<dbReference type="RefSeq" id="WP_267620233.1">
    <property type="nucleotide sequence ID" value="NZ_JAODIW010000004.1"/>
</dbReference>
<sequence>MTHESTTHRYSGDVTLAGGEAPPVALHGTADSFVRPNAVEGNLDVKNAEYVFTGVAPDGAAGGWAPETEVRGDIEDGYVDPGGVAGDLRISGAEGVFVARDGVEGDLRVSGAENVFDLDRDEGPEADPAEYDLRLDGWEQSGRVEDPTVGASISGARGEVRIEKAHHDLEIYVVGHHNEVVVEGREATVTVHLVGYENEVSVGPYLSAEVGSEAGFDNRVEEAPYPAADLVETTRSEAFSNAGVGRRKVTFQRPVDGEEGCGNCGEPADAVIERLQLEAFFLFGRPLKTYDRSANPTQECEHCSPNAVNAAFTAEECRNVLG</sequence>
<feature type="compositionally biased region" description="Basic and acidic residues" evidence="1">
    <location>
        <begin position="1"/>
        <end position="11"/>
    </location>
</feature>
<feature type="region of interest" description="Disordered" evidence="1">
    <location>
        <begin position="1"/>
        <end position="23"/>
    </location>
</feature>
<organism evidence="2 3">
    <name type="scientific">Halobium salinum</name>
    <dbReference type="NCBI Taxonomy" id="1364940"/>
    <lineage>
        <taxon>Archaea</taxon>
        <taxon>Methanobacteriati</taxon>
        <taxon>Methanobacteriota</taxon>
        <taxon>Stenosarchaea group</taxon>
        <taxon>Halobacteria</taxon>
        <taxon>Halobacteriales</taxon>
        <taxon>Haloferacaceae</taxon>
        <taxon>Halobium</taxon>
    </lineage>
</organism>
<evidence type="ECO:0000313" key="3">
    <source>
        <dbReference type="Proteomes" id="UP001595921"/>
    </source>
</evidence>
<accession>A0ABD5PDZ0</accession>
<keyword evidence="3" id="KW-1185">Reference proteome</keyword>
<protein>
    <submittedName>
        <fullName evidence="2">Uncharacterized protein</fullName>
    </submittedName>
</protein>
<gene>
    <name evidence="2" type="ORF">ACFO0N_14240</name>
</gene>
<evidence type="ECO:0000256" key="1">
    <source>
        <dbReference type="SAM" id="MobiDB-lite"/>
    </source>
</evidence>
<reference evidence="2 3" key="1">
    <citation type="journal article" date="2019" name="Int. J. Syst. Evol. Microbiol.">
        <title>The Global Catalogue of Microorganisms (GCM) 10K type strain sequencing project: providing services to taxonomists for standard genome sequencing and annotation.</title>
        <authorList>
            <consortium name="The Broad Institute Genomics Platform"/>
            <consortium name="The Broad Institute Genome Sequencing Center for Infectious Disease"/>
            <person name="Wu L."/>
            <person name="Ma J."/>
        </authorList>
    </citation>
    <scope>NUCLEOTIDE SEQUENCE [LARGE SCALE GENOMIC DNA]</scope>
    <source>
        <strain evidence="2 3">CGMCC 1.12553</strain>
    </source>
</reference>
<name>A0ABD5PDZ0_9EURY</name>